<keyword evidence="1" id="KW-0812">Transmembrane</keyword>
<keyword evidence="1" id="KW-1133">Transmembrane helix</keyword>
<evidence type="ECO:0000256" key="1">
    <source>
        <dbReference type="SAM" id="Phobius"/>
    </source>
</evidence>
<feature type="transmembrane region" description="Helical" evidence="1">
    <location>
        <begin position="31"/>
        <end position="48"/>
    </location>
</feature>
<name>A0ABT7IDC6_9GAMM</name>
<dbReference type="RefSeq" id="WP_285391313.1">
    <property type="nucleotide sequence ID" value="NZ_JASSVS010000006.1"/>
</dbReference>
<protein>
    <submittedName>
        <fullName evidence="2">DUF2244 domain-containing protein</fullName>
    </submittedName>
</protein>
<reference evidence="2 3" key="1">
    <citation type="submission" date="2023-06" db="EMBL/GenBank/DDBJ databases">
        <title>Marinobacter azerbaijanicus a moderately halophilic, isolated from Urmia Lake in Azerbaijan region of Iran.</title>
        <authorList>
            <person name="Sanchez-Porro C."/>
            <person name="Aghdam E.M."/>
            <person name="Saheb S.M."/>
            <person name="Tarhriz V."/>
            <person name="Kazemi E."/>
            <person name="Ammozegar M.A."/>
            <person name="Ventosa A."/>
            <person name="Hejazi M.S."/>
        </authorList>
    </citation>
    <scope>NUCLEOTIDE SEQUENCE [LARGE SCALE GENOMIC DNA]</scope>
    <source>
        <strain evidence="2 3">TBZ242</strain>
    </source>
</reference>
<evidence type="ECO:0000313" key="2">
    <source>
        <dbReference type="EMBL" id="MDL0432154.1"/>
    </source>
</evidence>
<proteinExistence type="predicted"/>
<dbReference type="Proteomes" id="UP001227964">
    <property type="component" value="Unassembled WGS sequence"/>
</dbReference>
<keyword evidence="3" id="KW-1185">Reference proteome</keyword>
<evidence type="ECO:0000313" key="3">
    <source>
        <dbReference type="Proteomes" id="UP001227964"/>
    </source>
</evidence>
<sequence>MVEQLSQGEGDGDCFLLTPNQSMSWRGNIRIWLAAFFLSMVISTGMLLAGAWPVLPFAGLELTALAAAFYYTSRKCQKREVLTFSRELIRLEKGLTRKEKQWELPRRYTRVWQDVPRHPWTPPKLHLQFRGEEISLASFLNIDDTEELIAILEKKGLRVEKRRRPEKLWF</sequence>
<dbReference type="Pfam" id="PF10003">
    <property type="entry name" value="DUF2244"/>
    <property type="match status" value="1"/>
</dbReference>
<comment type="caution">
    <text evidence="2">The sequence shown here is derived from an EMBL/GenBank/DDBJ whole genome shotgun (WGS) entry which is preliminary data.</text>
</comment>
<accession>A0ABT7IDC6</accession>
<dbReference type="InterPro" id="IPR019253">
    <property type="entry name" value="DUF2244_TM"/>
</dbReference>
<organism evidence="2 3">
    <name type="scientific">Marinobacter azerbaijanicus</name>
    <dbReference type="NCBI Taxonomy" id="3050455"/>
    <lineage>
        <taxon>Bacteria</taxon>
        <taxon>Pseudomonadati</taxon>
        <taxon>Pseudomonadota</taxon>
        <taxon>Gammaproteobacteria</taxon>
        <taxon>Pseudomonadales</taxon>
        <taxon>Marinobacteraceae</taxon>
        <taxon>Marinobacter</taxon>
    </lineage>
</organism>
<gene>
    <name evidence="2" type="ORF">QPM17_13485</name>
</gene>
<dbReference type="EMBL" id="JASSVS010000006">
    <property type="protein sequence ID" value="MDL0432154.1"/>
    <property type="molecule type" value="Genomic_DNA"/>
</dbReference>
<keyword evidence="1" id="KW-0472">Membrane</keyword>